<feature type="non-terminal residue" evidence="1">
    <location>
        <position position="135"/>
    </location>
</feature>
<gene>
    <name evidence="1" type="ORF">BGZ95_001853</name>
</gene>
<accession>A0AAD4D6Q0</accession>
<name>A0AAD4D6Q0_9FUNG</name>
<proteinExistence type="predicted"/>
<sequence>MDWSVAKPPGFILTQFLTDVGRTATADDKRNRGFRKSTRIMDTAEMISHLQEIDHPNFDETLYIRHGYVLKGSVKSNGYLIQVSAFKLHELQAVRYRRLSPDRMPNLLTSTLGGTDKYLKETIFVLHTMSSQPLV</sequence>
<dbReference type="Proteomes" id="UP001194580">
    <property type="component" value="Unassembled WGS sequence"/>
</dbReference>
<organism evidence="1 2">
    <name type="scientific">Linnemannia exigua</name>
    <dbReference type="NCBI Taxonomy" id="604196"/>
    <lineage>
        <taxon>Eukaryota</taxon>
        <taxon>Fungi</taxon>
        <taxon>Fungi incertae sedis</taxon>
        <taxon>Mucoromycota</taxon>
        <taxon>Mortierellomycotina</taxon>
        <taxon>Mortierellomycetes</taxon>
        <taxon>Mortierellales</taxon>
        <taxon>Mortierellaceae</taxon>
        <taxon>Linnemannia</taxon>
    </lineage>
</organism>
<evidence type="ECO:0000313" key="2">
    <source>
        <dbReference type="Proteomes" id="UP001194580"/>
    </source>
</evidence>
<comment type="caution">
    <text evidence="1">The sequence shown here is derived from an EMBL/GenBank/DDBJ whole genome shotgun (WGS) entry which is preliminary data.</text>
</comment>
<reference evidence="1" key="1">
    <citation type="journal article" date="2020" name="Fungal Divers.">
        <title>Resolving the Mortierellaceae phylogeny through synthesis of multi-gene phylogenetics and phylogenomics.</title>
        <authorList>
            <person name="Vandepol N."/>
            <person name="Liber J."/>
            <person name="Desiro A."/>
            <person name="Na H."/>
            <person name="Kennedy M."/>
            <person name="Barry K."/>
            <person name="Grigoriev I.V."/>
            <person name="Miller A.N."/>
            <person name="O'Donnell K."/>
            <person name="Stajich J.E."/>
            <person name="Bonito G."/>
        </authorList>
    </citation>
    <scope>NUCLEOTIDE SEQUENCE</scope>
    <source>
        <strain evidence="1">NRRL 28262</strain>
    </source>
</reference>
<protein>
    <submittedName>
        <fullName evidence="1">Uncharacterized protein</fullName>
    </submittedName>
</protein>
<evidence type="ECO:0000313" key="1">
    <source>
        <dbReference type="EMBL" id="KAG0269954.1"/>
    </source>
</evidence>
<dbReference type="AlphaFoldDB" id="A0AAD4D6Q0"/>
<keyword evidence="2" id="KW-1185">Reference proteome</keyword>
<dbReference type="EMBL" id="JAAAIL010001382">
    <property type="protein sequence ID" value="KAG0269954.1"/>
    <property type="molecule type" value="Genomic_DNA"/>
</dbReference>